<dbReference type="EMBL" id="JAVDYE010000001">
    <property type="protein sequence ID" value="MDR7383506.1"/>
    <property type="molecule type" value="Genomic_DNA"/>
</dbReference>
<protein>
    <recommendedName>
        <fullName evidence="3">Secreted protein</fullName>
    </recommendedName>
</protein>
<dbReference type="Proteomes" id="UP001183585">
    <property type="component" value="Unassembled WGS sequence"/>
</dbReference>
<keyword evidence="2" id="KW-1185">Reference proteome</keyword>
<dbReference type="RefSeq" id="WP_274994431.1">
    <property type="nucleotide sequence ID" value="NZ_JAJQQP010000007.1"/>
</dbReference>
<proteinExistence type="predicted"/>
<gene>
    <name evidence="1" type="ORF">J2S48_003021</name>
</gene>
<organism evidence="1 2">
    <name type="scientific">Promicromonospora iranensis</name>
    <dbReference type="NCBI Taxonomy" id="1105144"/>
    <lineage>
        <taxon>Bacteria</taxon>
        <taxon>Bacillati</taxon>
        <taxon>Actinomycetota</taxon>
        <taxon>Actinomycetes</taxon>
        <taxon>Micrococcales</taxon>
        <taxon>Promicromonosporaceae</taxon>
        <taxon>Promicromonospora</taxon>
    </lineage>
</organism>
<comment type="caution">
    <text evidence="1">The sequence shown here is derived from an EMBL/GenBank/DDBJ whole genome shotgun (WGS) entry which is preliminary data.</text>
</comment>
<evidence type="ECO:0008006" key="3">
    <source>
        <dbReference type="Google" id="ProtNLM"/>
    </source>
</evidence>
<reference evidence="1 2" key="1">
    <citation type="submission" date="2023-07" db="EMBL/GenBank/DDBJ databases">
        <title>Sequencing the genomes of 1000 actinobacteria strains.</title>
        <authorList>
            <person name="Klenk H.-P."/>
        </authorList>
    </citation>
    <scope>NUCLEOTIDE SEQUENCE [LARGE SCALE GENOMIC DNA]</scope>
    <source>
        <strain evidence="1 2">DSM 45554</strain>
    </source>
</reference>
<name>A0ABU2CQG1_9MICO</name>
<sequence length="176" mass="19755">MSETLWGVLIGAVVGVASAAIGPMMTARHQRATTRAERVHKAIGDVEAAHDAWMAIVAERVHDRAEAWEAEFTVSAALRRLSTATSSYVLRREAERATDELGYVTDVLVTPDENYAQAFTRATFAFSNTYDEAMQIAVEIVDPPFLPVRAYRWVARSVRQRRYWLRQRQIARAGGM</sequence>
<accession>A0ABU2CQG1</accession>
<evidence type="ECO:0000313" key="2">
    <source>
        <dbReference type="Proteomes" id="UP001183585"/>
    </source>
</evidence>
<evidence type="ECO:0000313" key="1">
    <source>
        <dbReference type="EMBL" id="MDR7383506.1"/>
    </source>
</evidence>